<feature type="transmembrane region" description="Helical" evidence="2">
    <location>
        <begin position="576"/>
        <end position="597"/>
    </location>
</feature>
<evidence type="ECO:0000313" key="3">
    <source>
        <dbReference type="EMBL" id="CAJ1396392.1"/>
    </source>
</evidence>
<gene>
    <name evidence="3" type="ORF">EVOR1521_LOCUS20642</name>
</gene>
<evidence type="ECO:0000256" key="1">
    <source>
        <dbReference type="SAM" id="MobiDB-lite"/>
    </source>
</evidence>
<feature type="region of interest" description="Disordered" evidence="1">
    <location>
        <begin position="1"/>
        <end position="74"/>
    </location>
</feature>
<dbReference type="AlphaFoldDB" id="A0AA36IYM0"/>
<keyword evidence="4" id="KW-1185">Reference proteome</keyword>
<accession>A0AA36IYM0</accession>
<name>A0AA36IYM0_9DINO</name>
<feature type="transmembrane region" description="Helical" evidence="2">
    <location>
        <begin position="526"/>
        <end position="547"/>
    </location>
</feature>
<comment type="caution">
    <text evidence="3">The sequence shown here is derived from an EMBL/GenBank/DDBJ whole genome shotgun (WGS) entry which is preliminary data.</text>
</comment>
<feature type="transmembrane region" description="Helical" evidence="2">
    <location>
        <begin position="488"/>
        <end position="506"/>
    </location>
</feature>
<dbReference type="Proteomes" id="UP001178507">
    <property type="component" value="Unassembled WGS sequence"/>
</dbReference>
<dbReference type="EMBL" id="CAUJNA010003229">
    <property type="protein sequence ID" value="CAJ1396392.1"/>
    <property type="molecule type" value="Genomic_DNA"/>
</dbReference>
<proteinExistence type="predicted"/>
<evidence type="ECO:0000256" key="2">
    <source>
        <dbReference type="SAM" id="Phobius"/>
    </source>
</evidence>
<evidence type="ECO:0000313" key="4">
    <source>
        <dbReference type="Proteomes" id="UP001178507"/>
    </source>
</evidence>
<sequence length="1169" mass="128109">MATSVSSVTSSSSSSTSSNSITSTSSFSTAPMTGSSTTSSSSITSSSPSSRTTTSLSTFSSSSSTTSSSSITTVAGSGGISVAEVLEANARSLITQLRSDNVTTALTPLGRMTAVKLTDQPPEAGFAMARHSFDNSISAVFIPTETLQNGSYGAMVITTFDGEASKALMGRGAPAMSSAGNPLSFATDAVDVSLFGSDLSVGNVTSAKPILLKLSPANLESSLLCAYQLEDGTWSTEGVRWATAEELEQLSGVVDTSGAWCATFHLSIFAIFVDVLLDCTNINVLSPENLREIIERPDWWTRPPSLCLWLLVAVLLLLLAAGVLLDASRSALWQAEFFLTETPGFPQGSCCRCRGDCTTRRNKSQRPSPDMLAAMQELKKARPFSKMQESILCQNTLREVSLQHRLHTNLIEQHIWGAEGWVQGSLAIQKSAFLKAVALRVKDNLPSAYVRVHRSRLRCWFSTFVTTHPLFEILQFDLHVTAAQRAKIFMDCTLGSLAFVALFFSVDGSAVAARSPEDCPIEQTSFLWLIFVSSFSIALNFIPRSLFQCLAFSRFVHVESPADRYWKLRIHHFKHLRFWTLGACLTVLHMLIIMAFLANLDPADEWKWLFSLALVVVRKLLLVPSVACIISGVVSEVGGVSKRRQVIFSPPKKFGLNVDDLAQFGGSQSKMQDEADKSSIWNEKVRDLAGRGLTLRQLLDFYADLVCQPRMMPHFDPNCSTTHDVVRHAIIPSSMQLREARTFAVQVHRAVGLECSDPGCLLRVCRHDSEPMLKPWKGGSSSVIWDETVLLQDVLPEEGMYFAVRGLVQNKAGQEEVELFSILPSCEFWHGSTEIEVRLGAGALVASIVPCDSLEEASAIMESSDAKLLKEDSENMEENAKPQPVTLAISICHPLIEKDAQDEGRSKGFAYATSINGGRPCLAQKMVTHSWGNKFCHLISAIFADALEEETYDIVEQLLMSRDFEGVSARLQQKNTLDVPYWVCAFSVNQHAGICARAPPCDSMGHEITACSCSTAKHFEGDLSEMNKFDDMMAFLKQLHRQKSQVRLEQVVAMEIDFSLLTRVWCVAELVEADRLHLHQAVKTHSASSLEKCVDHLLHLDVREAQASFPSDKDLVLSKIEDVHVFNENLRSLMLQRLGTFLAINQVTMTAAAALDDVLGAALSILIGS</sequence>
<keyword evidence="2" id="KW-1133">Transmembrane helix</keyword>
<organism evidence="3 4">
    <name type="scientific">Effrenium voratum</name>
    <dbReference type="NCBI Taxonomy" id="2562239"/>
    <lineage>
        <taxon>Eukaryota</taxon>
        <taxon>Sar</taxon>
        <taxon>Alveolata</taxon>
        <taxon>Dinophyceae</taxon>
        <taxon>Suessiales</taxon>
        <taxon>Symbiodiniaceae</taxon>
        <taxon>Effrenium</taxon>
    </lineage>
</organism>
<keyword evidence="2" id="KW-0812">Transmembrane</keyword>
<feature type="transmembrane region" description="Helical" evidence="2">
    <location>
        <begin position="308"/>
        <end position="325"/>
    </location>
</feature>
<protein>
    <submittedName>
        <fullName evidence="3">Uncharacterized protein</fullName>
    </submittedName>
</protein>
<reference evidence="3" key="1">
    <citation type="submission" date="2023-08" db="EMBL/GenBank/DDBJ databases">
        <authorList>
            <person name="Chen Y."/>
            <person name="Shah S."/>
            <person name="Dougan E. K."/>
            <person name="Thang M."/>
            <person name="Chan C."/>
        </authorList>
    </citation>
    <scope>NUCLEOTIDE SEQUENCE</scope>
</reference>
<keyword evidence="2" id="KW-0472">Membrane</keyword>